<evidence type="ECO:0000313" key="11">
    <source>
        <dbReference type="EMBL" id="KAH0749693.1"/>
    </source>
</evidence>
<dbReference type="Gene3D" id="1.20.1250.20">
    <property type="entry name" value="MFS general substrate transporter like domains"/>
    <property type="match status" value="1"/>
</dbReference>
<dbReference type="PRINTS" id="PR00600">
    <property type="entry name" value="PP2APR55"/>
</dbReference>
<dbReference type="EMBL" id="JAIVGD010000019">
    <property type="protein sequence ID" value="KAH0749693.1"/>
    <property type="molecule type" value="Genomic_DNA"/>
</dbReference>
<evidence type="ECO:0000256" key="8">
    <source>
        <dbReference type="ARBA" id="ARBA00034298"/>
    </source>
</evidence>
<evidence type="ECO:0000256" key="6">
    <source>
        <dbReference type="ARBA" id="ARBA00022989"/>
    </source>
</evidence>
<evidence type="ECO:0000256" key="7">
    <source>
        <dbReference type="ARBA" id="ARBA00023136"/>
    </source>
</evidence>
<comment type="subcellular location">
    <subcellularLocation>
        <location evidence="1">Membrane</location>
        <topology evidence="1">Multi-pass membrane protein</topology>
    </subcellularLocation>
</comment>
<evidence type="ECO:0000256" key="10">
    <source>
        <dbReference type="SAM" id="Phobius"/>
    </source>
</evidence>
<dbReference type="InterPro" id="IPR015943">
    <property type="entry name" value="WD40/YVTN_repeat-like_dom_sf"/>
</dbReference>
<feature type="transmembrane region" description="Helical" evidence="10">
    <location>
        <begin position="592"/>
        <end position="613"/>
    </location>
</feature>
<evidence type="ECO:0000256" key="3">
    <source>
        <dbReference type="ARBA" id="ARBA00022574"/>
    </source>
</evidence>
<evidence type="ECO:0000256" key="4">
    <source>
        <dbReference type="ARBA" id="ARBA00022692"/>
    </source>
</evidence>
<accession>A0ABQ7UL89</accession>
<dbReference type="Gene3D" id="2.130.10.10">
    <property type="entry name" value="YVTN repeat-like/Quinoprotein amine dehydrogenase"/>
    <property type="match status" value="1"/>
</dbReference>
<dbReference type="SMART" id="SM00320">
    <property type="entry name" value="WD40"/>
    <property type="match status" value="5"/>
</dbReference>
<keyword evidence="3" id="KW-0853">WD repeat</keyword>
<keyword evidence="12" id="KW-1185">Reference proteome</keyword>
<evidence type="ECO:0000256" key="9">
    <source>
        <dbReference type="ARBA" id="ARBA00044504"/>
    </source>
</evidence>
<dbReference type="InterPro" id="IPR036259">
    <property type="entry name" value="MFS_trans_sf"/>
</dbReference>
<dbReference type="InterPro" id="IPR000009">
    <property type="entry name" value="PP2A_PR55"/>
</dbReference>
<feature type="transmembrane region" description="Helical" evidence="10">
    <location>
        <begin position="911"/>
        <end position="932"/>
    </location>
</feature>
<feature type="transmembrane region" description="Helical" evidence="10">
    <location>
        <begin position="684"/>
        <end position="703"/>
    </location>
</feature>
<comment type="function">
    <text evidence="8">The B regulatory subunit may modulate substrate selectivity and catalytic activity, and may also direct the localization of the catalytic enzyme to a particular subcellular compartment.</text>
</comment>
<dbReference type="CDD" id="cd17416">
    <property type="entry name" value="MFS_NPF1_2"/>
    <property type="match status" value="1"/>
</dbReference>
<keyword evidence="6 10" id="KW-1133">Transmembrane helix</keyword>
<evidence type="ECO:0000256" key="5">
    <source>
        <dbReference type="ARBA" id="ARBA00022737"/>
    </source>
</evidence>
<feature type="transmembrane region" description="Helical" evidence="10">
    <location>
        <begin position="709"/>
        <end position="730"/>
    </location>
</feature>
<keyword evidence="4 10" id="KW-0812">Transmembrane</keyword>
<proteinExistence type="inferred from homology"/>
<organism evidence="11 12">
    <name type="scientific">Solanum tuberosum</name>
    <name type="common">Potato</name>
    <dbReference type="NCBI Taxonomy" id="4113"/>
    <lineage>
        <taxon>Eukaryota</taxon>
        <taxon>Viridiplantae</taxon>
        <taxon>Streptophyta</taxon>
        <taxon>Embryophyta</taxon>
        <taxon>Tracheophyta</taxon>
        <taxon>Spermatophyta</taxon>
        <taxon>Magnoliopsida</taxon>
        <taxon>eudicotyledons</taxon>
        <taxon>Gunneridae</taxon>
        <taxon>Pentapetalae</taxon>
        <taxon>asterids</taxon>
        <taxon>lamiids</taxon>
        <taxon>Solanales</taxon>
        <taxon>Solanaceae</taxon>
        <taxon>Solanoideae</taxon>
        <taxon>Solaneae</taxon>
        <taxon>Solanum</taxon>
    </lineage>
</organism>
<reference evidence="11 12" key="1">
    <citation type="journal article" date="2021" name="bioRxiv">
        <title>Chromosome-scale and haplotype-resolved genome assembly of a tetraploid potato cultivar.</title>
        <authorList>
            <person name="Sun H."/>
            <person name="Jiao W.-B."/>
            <person name="Krause K."/>
            <person name="Campoy J.A."/>
            <person name="Goel M."/>
            <person name="Folz-Donahue K."/>
            <person name="Kukat C."/>
            <person name="Huettel B."/>
            <person name="Schneeberger K."/>
        </authorList>
    </citation>
    <scope>NUCLEOTIDE SEQUENCE [LARGE SCALE GENOMIC DNA]</scope>
    <source>
        <strain evidence="11">SolTubOtavaFocal</strain>
        <tissue evidence="11">Leaves</tissue>
    </source>
</reference>
<dbReference type="SUPFAM" id="SSF50978">
    <property type="entry name" value="WD40 repeat-like"/>
    <property type="match status" value="1"/>
</dbReference>
<dbReference type="Pfam" id="PF00854">
    <property type="entry name" value="PTR2"/>
    <property type="match status" value="1"/>
</dbReference>
<sequence>MEFDKNGDYLAVGDQAGRVMIFERQAGKEDHFECSSRSDSGQFNLPQKQHPEFEYKTEFQSHESEFDYLKSVEIEEKINKIRWCTKLDRSLFLLTANDRTIKLWKIKEQKVKKIKQMDINSSVTSENSLLADRSYMSGQSESSHVNGYSLEWTNKMNGTSSSHLADITNVDYTRSRRVYANAHDFNINSISNNSDGETFLSGDDLRINVWNLEVRHQCFNIIDMKPKDMEDLTEVITSAEFHPFHCNLLAYSSSRGFIRLVDMRMSALCDHNVKILQDGRSHGSKTFFSEIIASISDMKYAMDGRHILSRDYMTLKLWDTHMESSPVATYKIHEHLRPKLPKLYTNDAIFDKFDCCLNGNELQFATGSYSNHLRVFSFGTGNENGITLEVKKESIRKPTSQTTSRPRRSSLSNLARGFYRQGQDLNSENEISCNLKSKLLHMAWHPTHNLIACSSGSSLFIVTQTLNLSIDDEGAQSLEQASLIELRGLVWTSMCILITKTLATMEETNKESTKDEIKYRGIRAMPFVIGNETFEKLGTIGSSSNLLVYLTSIFHLKTITATNIVNIFNGTCNFGTLLGAFLSDTYFGRYNILGFASVCSFLGMLVLTLTAAVSKFHPPECGNQETAPICVGPTTGQMTFLLGGFGLLVIGASGIRPCSLAFGADQFDPNTESGRRGVMSFFNWYYFTRTFAVMVSLTIIVYVQTNISWSLGLAIPTITMFLSSALFFVGTKIYVRFVPKGSPLSSVAQVLVASFKKRHLQLPEQPCFSLFNYVPSNSLNSILPYTNQFRFLSKAAVKTPEDHINSSDGSAVDPWRLCSIQQVEEVKCLLRVIPIWVAGTIYYVSVVQSQNYVIFQALQSDNQLGHINFHIPPASFIVISMLSITIWLPIYDRVLLPWLRKFTGKEDGITLLQKMGIGIFLSIVTMIISGIVEDKRRTLAMTKPMLQMTQGKGAISSMSGLWLIPQMALSGLSEALTLISENEFFYKQCPENMRSIAASFFFVGMAGSSYLSSFLTSVVHKTSNWLAEDLNKGKLDSFYYLIAALEILNLGYFLVCAKWYKYKGRAGDNKVSERTDQDEIVI</sequence>
<feature type="transmembrane region" description="Helical" evidence="10">
    <location>
        <begin position="996"/>
        <end position="1018"/>
    </location>
</feature>
<keyword evidence="7 10" id="KW-0472">Membrane</keyword>
<protein>
    <recommendedName>
        <fullName evidence="13">Serine/threonine-protein phosphatase 2A 55 kDa regulatory subunit B</fullName>
    </recommendedName>
</protein>
<comment type="caution">
    <text evidence="11">The sequence shown here is derived from an EMBL/GenBank/DDBJ whole genome shotgun (WGS) entry which is preliminary data.</text>
</comment>
<comment type="similarity">
    <text evidence="9">Belongs to the major facilitator superfamily. Phosphate:H(+) symporter (TC 2.A.1.9) family.</text>
</comment>
<dbReference type="InterPro" id="IPR000109">
    <property type="entry name" value="POT_fam"/>
</dbReference>
<feature type="transmembrane region" description="Helical" evidence="10">
    <location>
        <begin position="869"/>
        <end position="891"/>
    </location>
</feature>
<dbReference type="InterPro" id="IPR036322">
    <property type="entry name" value="WD40_repeat_dom_sf"/>
</dbReference>
<evidence type="ECO:0000256" key="2">
    <source>
        <dbReference type="ARBA" id="ARBA00008259"/>
    </source>
</evidence>
<dbReference type="Pfam" id="PF00400">
    <property type="entry name" value="WD40"/>
    <property type="match status" value="1"/>
</dbReference>
<keyword evidence="5" id="KW-0677">Repeat</keyword>
<gene>
    <name evidence="11" type="ORF">KY290_028925</name>
</gene>
<name>A0ABQ7UL89_SOLTU</name>
<dbReference type="InterPro" id="IPR001680">
    <property type="entry name" value="WD40_rpt"/>
</dbReference>
<evidence type="ECO:0008006" key="13">
    <source>
        <dbReference type="Google" id="ProtNLM"/>
    </source>
</evidence>
<dbReference type="PANTHER" id="PTHR11871">
    <property type="entry name" value="PROTEIN PHOSPHATASE PP2A REGULATORY SUBUNIT B"/>
    <property type="match status" value="1"/>
</dbReference>
<comment type="similarity">
    <text evidence="2">Belongs to the phosphatase 2A regulatory subunit B family.</text>
</comment>
<feature type="transmembrane region" description="Helical" evidence="10">
    <location>
        <begin position="1038"/>
        <end position="1060"/>
    </location>
</feature>
<dbReference type="SUPFAM" id="SSF103473">
    <property type="entry name" value="MFS general substrate transporter"/>
    <property type="match status" value="1"/>
</dbReference>
<dbReference type="Proteomes" id="UP000826656">
    <property type="component" value="Unassembled WGS sequence"/>
</dbReference>
<evidence type="ECO:0000313" key="12">
    <source>
        <dbReference type="Proteomes" id="UP000826656"/>
    </source>
</evidence>
<evidence type="ECO:0000256" key="1">
    <source>
        <dbReference type="ARBA" id="ARBA00004141"/>
    </source>
</evidence>